<evidence type="ECO:0000256" key="1">
    <source>
        <dbReference type="ARBA" id="ARBA00022701"/>
    </source>
</evidence>
<feature type="binding site" evidence="5">
    <location>
        <begin position="112"/>
        <end position="119"/>
    </location>
    <ligand>
        <name>ATP</name>
        <dbReference type="ChEBI" id="CHEBI:30616"/>
    </ligand>
</feature>
<keyword evidence="2 5" id="KW-0547">Nucleotide-binding</keyword>
<feature type="compositionally biased region" description="Polar residues" evidence="7">
    <location>
        <begin position="774"/>
        <end position="793"/>
    </location>
</feature>
<dbReference type="OrthoDB" id="123929at2759"/>
<reference evidence="10" key="1">
    <citation type="journal article" date="2017" name="Nat. Microbiol.">
        <title>Global analysis of biosynthetic gene clusters reveals vast potential of secondary metabolite production in Penicillium species.</title>
        <authorList>
            <person name="Nielsen J.C."/>
            <person name="Grijseels S."/>
            <person name="Prigent S."/>
            <person name="Ji B."/>
            <person name="Dainat J."/>
            <person name="Nielsen K.F."/>
            <person name="Frisvad J.C."/>
            <person name="Workman M."/>
            <person name="Nielsen J."/>
        </authorList>
    </citation>
    <scope>NUCLEOTIDE SEQUENCE [LARGE SCALE GENOMIC DNA]</scope>
    <source>
        <strain evidence="10">IBT 11843</strain>
    </source>
</reference>
<dbReference type="EMBL" id="MDYL01000005">
    <property type="protein sequence ID" value="OQD76191.1"/>
    <property type="molecule type" value="Genomic_DNA"/>
</dbReference>
<comment type="caution">
    <text evidence="9">The sequence shown here is derived from an EMBL/GenBank/DDBJ whole genome shotgun (WGS) entry which is preliminary data.</text>
</comment>
<dbReference type="PANTHER" id="PTHR24115">
    <property type="entry name" value="KINESIN-RELATED"/>
    <property type="match status" value="1"/>
</dbReference>
<dbReference type="GO" id="GO:0016887">
    <property type="term" value="F:ATP hydrolysis activity"/>
    <property type="evidence" value="ECO:0007669"/>
    <property type="project" value="TreeGrafter"/>
</dbReference>
<name>A0A1V6PGM9_PENDC</name>
<evidence type="ECO:0000256" key="5">
    <source>
        <dbReference type="PROSITE-ProRule" id="PRU00283"/>
    </source>
</evidence>
<feature type="region of interest" description="Disordered" evidence="7">
    <location>
        <begin position="737"/>
        <end position="815"/>
    </location>
</feature>
<dbReference type="GO" id="GO:0003777">
    <property type="term" value="F:microtubule motor activity"/>
    <property type="evidence" value="ECO:0007669"/>
    <property type="project" value="InterPro"/>
</dbReference>
<evidence type="ECO:0000313" key="10">
    <source>
        <dbReference type="Proteomes" id="UP000191522"/>
    </source>
</evidence>
<dbReference type="Gene3D" id="3.40.850.10">
    <property type="entry name" value="Kinesin motor domain"/>
    <property type="match status" value="2"/>
</dbReference>
<evidence type="ECO:0000313" key="9">
    <source>
        <dbReference type="EMBL" id="OQD76191.1"/>
    </source>
</evidence>
<dbReference type="GO" id="GO:0005874">
    <property type="term" value="C:microtubule"/>
    <property type="evidence" value="ECO:0007669"/>
    <property type="project" value="UniProtKB-KW"/>
</dbReference>
<feature type="coiled-coil region" evidence="6">
    <location>
        <begin position="632"/>
        <end position="659"/>
    </location>
</feature>
<protein>
    <recommendedName>
        <fullName evidence="8">Kinesin motor domain-containing protein</fullName>
    </recommendedName>
</protein>
<dbReference type="Proteomes" id="UP000191522">
    <property type="component" value="Unassembled WGS sequence"/>
</dbReference>
<dbReference type="AlphaFoldDB" id="A0A1V6PGM9"/>
<keyword evidence="3 5" id="KW-0067">ATP-binding</keyword>
<dbReference type="InterPro" id="IPR027417">
    <property type="entry name" value="P-loop_NTPase"/>
</dbReference>
<evidence type="ECO:0000256" key="2">
    <source>
        <dbReference type="ARBA" id="ARBA00022741"/>
    </source>
</evidence>
<feature type="compositionally biased region" description="Polar residues" evidence="7">
    <location>
        <begin position="189"/>
        <end position="198"/>
    </location>
</feature>
<dbReference type="STRING" id="69771.A0A1V6PGM9"/>
<evidence type="ECO:0000256" key="7">
    <source>
        <dbReference type="SAM" id="MobiDB-lite"/>
    </source>
</evidence>
<keyword evidence="1" id="KW-0493">Microtubule</keyword>
<dbReference type="Pfam" id="PF00225">
    <property type="entry name" value="Kinesin"/>
    <property type="match status" value="2"/>
</dbReference>
<dbReference type="SMART" id="SM00129">
    <property type="entry name" value="KISc"/>
    <property type="match status" value="1"/>
</dbReference>
<dbReference type="PROSITE" id="PS50067">
    <property type="entry name" value="KINESIN_MOTOR_2"/>
    <property type="match status" value="1"/>
</dbReference>
<dbReference type="FunFam" id="3.40.850.10:FF:000091">
    <property type="entry name" value="Kinesin family protein"/>
    <property type="match status" value="1"/>
</dbReference>
<evidence type="ECO:0000256" key="4">
    <source>
        <dbReference type="ARBA" id="ARBA00023175"/>
    </source>
</evidence>
<comment type="similarity">
    <text evidence="5">Belongs to the TRAFAC class myosin-kinesin ATPase superfamily. Kinesin family.</text>
</comment>
<feature type="region of interest" description="Disordered" evidence="7">
    <location>
        <begin position="365"/>
        <end position="389"/>
    </location>
</feature>
<dbReference type="GO" id="GO:0008017">
    <property type="term" value="F:microtubule binding"/>
    <property type="evidence" value="ECO:0007669"/>
    <property type="project" value="InterPro"/>
</dbReference>
<feature type="region of interest" description="Disordered" evidence="7">
    <location>
        <begin position="184"/>
        <end position="235"/>
    </location>
</feature>
<dbReference type="FunFam" id="3.40.850.10:FF:000120">
    <property type="entry name" value="Kinesin family protein"/>
    <property type="match status" value="1"/>
</dbReference>
<evidence type="ECO:0000256" key="6">
    <source>
        <dbReference type="SAM" id="Coils"/>
    </source>
</evidence>
<evidence type="ECO:0000256" key="3">
    <source>
        <dbReference type="ARBA" id="ARBA00022840"/>
    </source>
</evidence>
<dbReference type="GO" id="GO:0005871">
    <property type="term" value="C:kinesin complex"/>
    <property type="evidence" value="ECO:0007669"/>
    <property type="project" value="TreeGrafter"/>
</dbReference>
<dbReference type="InterPro" id="IPR036961">
    <property type="entry name" value="Kinesin_motor_dom_sf"/>
</dbReference>
<dbReference type="SUPFAM" id="SSF52540">
    <property type="entry name" value="P-loop containing nucleoside triphosphate hydrolases"/>
    <property type="match status" value="1"/>
</dbReference>
<keyword evidence="6" id="KW-0175">Coiled coil</keyword>
<dbReference type="GO" id="GO:0005524">
    <property type="term" value="F:ATP binding"/>
    <property type="evidence" value="ECO:0007669"/>
    <property type="project" value="UniProtKB-UniRule"/>
</dbReference>
<dbReference type="GO" id="GO:0005634">
    <property type="term" value="C:nucleus"/>
    <property type="evidence" value="ECO:0007669"/>
    <property type="project" value="TreeGrafter"/>
</dbReference>
<dbReference type="GO" id="GO:0007018">
    <property type="term" value="P:microtubule-based movement"/>
    <property type="evidence" value="ECO:0007669"/>
    <property type="project" value="InterPro"/>
</dbReference>
<feature type="domain" description="Kinesin motor" evidence="8">
    <location>
        <begin position="11"/>
        <end position="574"/>
    </location>
</feature>
<dbReference type="InterPro" id="IPR001752">
    <property type="entry name" value="Kinesin_motor_dom"/>
</dbReference>
<dbReference type="PANTHER" id="PTHR24115:SF1008">
    <property type="entry name" value="KINESIN-LIKE PROTEIN SUBITO"/>
    <property type="match status" value="1"/>
</dbReference>
<dbReference type="OMA" id="NRHPQKA"/>
<sequence>MMPSKQPQASLFQVYLRLRPPIAQKHDENERFLTVESPETSQEDGEIVAPVPTHITLQPPSDSRKRAIEKFGFTKVFEENASQLDVFHDTGMESLVRGVLKENRDGLVATLGVTGSGKSHTILGSKSQRGLTQMALDVIFRSLEPTVKTEDGSISPMMLASLAASDASEAQLFSAQSFLEAVYGDPTGGRNSRAQTPMSPGRANTPLTVRSPHFLSSPQGSPYKRPPTPATGLPRLHPYPGSPQKADVLSSPISKDRFGYGLQSTEQLGRITPGPFNPIPFTRPSTHETRFAKSRLYVFQEPTPALVFPRRQQRERPVAAPRLPDVSHLAVDLNANSDYVVLVSMYEVYNDRIFDLLTPSIVPSQGSAMSRGNGQKDRRRPLLFKPTEGSPDRKLVAGLRKIACSTYEDALAILDIGLTERKVTGTGANSVSSRSHGFFCLEVKKLTHSKRDGESNWVGNTLTVVDLAGSERARTAKTAGATLAEAGKINESLMYLGQCLQMQSNLQDGIKTALVPFRQCKLTELLFSNSFPSSNQMSRGLHPQKAIMIVTADPLGDFNATSQILRYSALAREVTVPRVPSVTESVLSAVSSKERSVSGRTSPNFAQTEELKRAAAEITRLTKDCHALAVRLAEEEIARSEVESRLSAAEDRCVMIEQEVREECWAEMDEMMEEERKRWQKAWDDQTGRNDEHMDKKIELVSQGFSIFEDPEPTSDEKMQDLEHENEQLRRRLAALEREMSSQSPTRKPRSKHVPTNKPFNTLGRESDIENALQRMNQLNLTDSMFTPSSPASSPGKKHRKLPTRKFDLAPENEI</sequence>
<dbReference type="InterPro" id="IPR027640">
    <property type="entry name" value="Kinesin-like_fam"/>
</dbReference>
<proteinExistence type="inferred from homology"/>
<gene>
    <name evidence="9" type="ORF">PENDEC_c005G02978</name>
</gene>
<organism evidence="9 10">
    <name type="scientific">Penicillium decumbens</name>
    <dbReference type="NCBI Taxonomy" id="69771"/>
    <lineage>
        <taxon>Eukaryota</taxon>
        <taxon>Fungi</taxon>
        <taxon>Dikarya</taxon>
        <taxon>Ascomycota</taxon>
        <taxon>Pezizomycotina</taxon>
        <taxon>Eurotiomycetes</taxon>
        <taxon>Eurotiomycetidae</taxon>
        <taxon>Eurotiales</taxon>
        <taxon>Aspergillaceae</taxon>
        <taxon>Penicillium</taxon>
    </lineage>
</organism>
<keyword evidence="4 5" id="KW-0505">Motor protein</keyword>
<evidence type="ECO:0000259" key="8">
    <source>
        <dbReference type="PROSITE" id="PS50067"/>
    </source>
</evidence>
<accession>A0A1V6PGM9</accession>
<keyword evidence="10" id="KW-1185">Reference proteome</keyword>